<evidence type="ECO:0000256" key="2">
    <source>
        <dbReference type="SAM" id="Phobius"/>
    </source>
</evidence>
<dbReference type="PANTHER" id="PTHR38402:SF1">
    <property type="entry name" value="MITOCHONDRIAL OUTER MEMBRANE PROTEIN OM14"/>
    <property type="match status" value="1"/>
</dbReference>
<keyword evidence="3" id="KW-0670">Pyruvate</keyword>
<feature type="transmembrane region" description="Helical" evidence="2">
    <location>
        <begin position="120"/>
        <end position="141"/>
    </location>
</feature>
<keyword evidence="2" id="KW-1133">Transmembrane helix</keyword>
<comment type="caution">
    <text evidence="3">The sequence shown here is derived from an EMBL/GenBank/DDBJ whole genome shotgun (WGS) entry which is preliminary data.</text>
</comment>
<dbReference type="InterPro" id="IPR039454">
    <property type="entry name" value="OM14"/>
</dbReference>
<sequence>MSYASAASKGPKQTSEEACPNKRAPAPIELERHEPVPTVSLIDTDAAAVNTVLPDFSSQSVQTETQAIRIEHELEVEEKERAKAVKESLENTTKKDRQSKEKNVRSKKSGERPDGDAGDLVLLFNTVAVIAIGSGLGYGAYQKYTAGELSWKAVGLWAGVVGAFAMANFNLTQFCIYLIKVQILYIELPHEGVEYTFENSQINHVDIV</sequence>
<dbReference type="GO" id="GO:0016740">
    <property type="term" value="F:transferase activity"/>
    <property type="evidence" value="ECO:0007669"/>
    <property type="project" value="UniProtKB-KW"/>
</dbReference>
<feature type="region of interest" description="Disordered" evidence="1">
    <location>
        <begin position="81"/>
        <end position="114"/>
    </location>
</feature>
<evidence type="ECO:0000313" key="4">
    <source>
        <dbReference type="Proteomes" id="UP000285326"/>
    </source>
</evidence>
<reference evidence="3 4" key="1">
    <citation type="journal article" date="2018" name="BMC Genomics">
        <title>Comparative genome analyses reveal sequence features reflecting distinct modes of host-adaptation between dicot and monocot powdery mildew.</title>
        <authorList>
            <person name="Wu Y."/>
            <person name="Ma X."/>
            <person name="Pan Z."/>
            <person name="Kale S.D."/>
            <person name="Song Y."/>
            <person name="King H."/>
            <person name="Zhang Q."/>
            <person name="Presley C."/>
            <person name="Deng X."/>
            <person name="Wei C.I."/>
            <person name="Xiao S."/>
        </authorList>
    </citation>
    <scope>NUCLEOTIDE SEQUENCE [LARGE SCALE GENOMIC DNA]</scope>
    <source>
        <strain evidence="3">UMSG1</strain>
    </source>
</reference>
<evidence type="ECO:0000313" key="3">
    <source>
        <dbReference type="EMBL" id="RKF78234.1"/>
    </source>
</evidence>
<organism evidence="3 4">
    <name type="scientific">Golovinomyces cichoracearum</name>
    <dbReference type="NCBI Taxonomy" id="62708"/>
    <lineage>
        <taxon>Eukaryota</taxon>
        <taxon>Fungi</taxon>
        <taxon>Dikarya</taxon>
        <taxon>Ascomycota</taxon>
        <taxon>Pezizomycotina</taxon>
        <taxon>Leotiomycetes</taxon>
        <taxon>Erysiphales</taxon>
        <taxon>Erysiphaceae</taxon>
        <taxon>Golovinomyces</taxon>
    </lineage>
</organism>
<accession>A0A420IUN2</accession>
<dbReference type="EMBL" id="MCBS01021320">
    <property type="protein sequence ID" value="RKF78234.1"/>
    <property type="molecule type" value="Genomic_DNA"/>
</dbReference>
<gene>
    <name evidence="3" type="ORF">GcM1_213046</name>
</gene>
<dbReference type="PANTHER" id="PTHR38402">
    <property type="entry name" value="MITOCHONDRIAL OUTER MEMBRANE PROTEIN OM14"/>
    <property type="match status" value="1"/>
</dbReference>
<feature type="region of interest" description="Disordered" evidence="1">
    <location>
        <begin position="1"/>
        <end position="37"/>
    </location>
</feature>
<keyword evidence="2" id="KW-0812">Transmembrane</keyword>
<name>A0A420IUN2_9PEZI</name>
<protein>
    <submittedName>
        <fullName evidence="3">Putative pyruvate dehydrogenase dihydrolipoamide acetyltransferase component</fullName>
    </submittedName>
</protein>
<dbReference type="GO" id="GO:0006626">
    <property type="term" value="P:protein targeting to mitochondrion"/>
    <property type="evidence" value="ECO:0007669"/>
    <property type="project" value="TreeGrafter"/>
</dbReference>
<dbReference type="AlphaFoldDB" id="A0A420IUN2"/>
<proteinExistence type="predicted"/>
<dbReference type="GO" id="GO:1990593">
    <property type="term" value="F:nascent polypeptide-associated complex binding"/>
    <property type="evidence" value="ECO:0007669"/>
    <property type="project" value="InterPro"/>
</dbReference>
<keyword evidence="2" id="KW-0472">Membrane</keyword>
<dbReference type="GO" id="GO:0005741">
    <property type="term" value="C:mitochondrial outer membrane"/>
    <property type="evidence" value="ECO:0007669"/>
    <property type="project" value="InterPro"/>
</dbReference>
<feature type="transmembrane region" description="Helical" evidence="2">
    <location>
        <begin position="153"/>
        <end position="179"/>
    </location>
</feature>
<keyword evidence="3" id="KW-0808">Transferase</keyword>
<evidence type="ECO:0000256" key="1">
    <source>
        <dbReference type="SAM" id="MobiDB-lite"/>
    </source>
</evidence>
<dbReference type="Proteomes" id="UP000285326">
    <property type="component" value="Unassembled WGS sequence"/>
</dbReference>